<comment type="subcellular location">
    <subcellularLocation>
        <location evidence="7">Nucleus</location>
    </subcellularLocation>
</comment>
<proteinExistence type="inferred from homology"/>
<evidence type="ECO:0000313" key="9">
    <source>
        <dbReference type="WBParaSite" id="GPUH_0001948301-mRNA-1"/>
    </source>
</evidence>
<dbReference type="GO" id="GO:0005634">
    <property type="term" value="C:nucleus"/>
    <property type="evidence" value="ECO:0007669"/>
    <property type="project" value="UniProtKB-SubCell"/>
</dbReference>
<dbReference type="SUPFAM" id="SSF47807">
    <property type="entry name" value="5' to 3' exonuclease, C-terminal subdomain"/>
    <property type="match status" value="1"/>
</dbReference>
<dbReference type="AlphaFoldDB" id="A0A183EER7"/>
<keyword evidence="6 7" id="KW-0539">Nucleus</keyword>
<keyword evidence="7" id="KW-0540">Nuclease</keyword>
<keyword evidence="2 7" id="KW-0227">DNA damage</keyword>
<keyword evidence="3 7" id="KW-0269">Exonuclease</keyword>
<dbReference type="InterPro" id="IPR044752">
    <property type="entry name" value="PIN-like_EXO1"/>
</dbReference>
<dbReference type="SMART" id="SM00484">
    <property type="entry name" value="XPGI"/>
    <property type="match status" value="1"/>
</dbReference>
<dbReference type="PANTHER" id="PTHR11081:SF8">
    <property type="entry name" value="EXONUCLEASE 1"/>
    <property type="match status" value="1"/>
</dbReference>
<evidence type="ECO:0000259" key="8">
    <source>
        <dbReference type="SMART" id="SM00484"/>
    </source>
</evidence>
<dbReference type="PANTHER" id="PTHR11081">
    <property type="entry name" value="FLAP ENDONUCLEASE FAMILY MEMBER"/>
    <property type="match status" value="1"/>
</dbReference>
<protein>
    <recommendedName>
        <fullName evidence="7">Exonuclease 1</fullName>
        <ecNumber evidence="7">3.1.-.-</ecNumber>
    </recommendedName>
</protein>
<comment type="function">
    <text evidence="7">5'-&gt;3' double-stranded DNA exonuclease which may also possess a cryptic 3'-&gt;5' double-stranded DNA exonuclease activity. Functions in DNA mismatch repair.</text>
</comment>
<evidence type="ECO:0000256" key="1">
    <source>
        <dbReference type="ARBA" id="ARBA00022759"/>
    </source>
</evidence>
<dbReference type="SUPFAM" id="SSF88723">
    <property type="entry name" value="PIN domain-like"/>
    <property type="match status" value="1"/>
</dbReference>
<dbReference type="PRINTS" id="PR00853">
    <property type="entry name" value="XPGRADSUPER"/>
</dbReference>
<comment type="similarity">
    <text evidence="7">Belongs to the XPG/RAD2 endonuclease family. EXO1 subfamily.</text>
</comment>
<keyword evidence="7" id="KW-0378">Hydrolase</keyword>
<dbReference type="CDD" id="cd09857">
    <property type="entry name" value="PIN_EXO1"/>
    <property type="match status" value="1"/>
</dbReference>
<dbReference type="GO" id="GO:0035312">
    <property type="term" value="F:5'-3' DNA exonuclease activity"/>
    <property type="evidence" value="ECO:0007669"/>
    <property type="project" value="UniProtKB-UniRule"/>
</dbReference>
<evidence type="ECO:0000256" key="7">
    <source>
        <dbReference type="RuleBase" id="RU910737"/>
    </source>
</evidence>
<name>A0A183EER7_9BILA</name>
<dbReference type="Gene3D" id="1.10.150.20">
    <property type="entry name" value="5' to 3' exonuclease, C-terminal subdomain"/>
    <property type="match status" value="1"/>
</dbReference>
<dbReference type="InterPro" id="IPR006086">
    <property type="entry name" value="XPG-I_dom"/>
</dbReference>
<keyword evidence="7" id="KW-0267">Excision nuclease</keyword>
<dbReference type="Gene3D" id="3.40.50.1010">
    <property type="entry name" value="5'-nuclease"/>
    <property type="match status" value="1"/>
</dbReference>
<comment type="cofactor">
    <cofactor evidence="7">
        <name>Mg(2+)</name>
        <dbReference type="ChEBI" id="CHEBI:18420"/>
    </cofactor>
    <text evidence="7">Binds 2 magnesium ions per subunit. They probably participate in the reaction catalyzed by the enzyme. May bind an additional third magnesium ion after substrate binding.</text>
</comment>
<dbReference type="GO" id="GO:0006298">
    <property type="term" value="P:mismatch repair"/>
    <property type="evidence" value="ECO:0007669"/>
    <property type="project" value="TreeGrafter"/>
</dbReference>
<dbReference type="InterPro" id="IPR036279">
    <property type="entry name" value="5-3_exonuclease_C_sf"/>
</dbReference>
<keyword evidence="7" id="KW-0228">DNA excision</keyword>
<keyword evidence="7" id="KW-0460">Magnesium</keyword>
<dbReference type="GO" id="GO:0006310">
    <property type="term" value="P:DNA recombination"/>
    <property type="evidence" value="ECO:0007669"/>
    <property type="project" value="TreeGrafter"/>
</dbReference>
<reference evidence="9" key="1">
    <citation type="submission" date="2016-06" db="UniProtKB">
        <authorList>
            <consortium name="WormBaseParasite"/>
        </authorList>
    </citation>
    <scope>IDENTIFICATION</scope>
</reference>
<dbReference type="EC" id="3.1.-.-" evidence="7"/>
<dbReference type="GO" id="GO:0017108">
    <property type="term" value="F:5'-flap endonuclease activity"/>
    <property type="evidence" value="ECO:0007669"/>
    <property type="project" value="TreeGrafter"/>
</dbReference>
<dbReference type="InterPro" id="IPR006084">
    <property type="entry name" value="XPG/Rad2"/>
</dbReference>
<accession>A0A183EER7</accession>
<dbReference type="FunFam" id="3.40.50.1010:FF:000111">
    <property type="entry name" value="Exonuclease 1"/>
    <property type="match status" value="1"/>
</dbReference>
<keyword evidence="4 7" id="KW-0238">DNA-binding</keyword>
<keyword evidence="5 7" id="KW-0234">DNA repair</keyword>
<dbReference type="GO" id="GO:0046872">
    <property type="term" value="F:metal ion binding"/>
    <property type="evidence" value="ECO:0007669"/>
    <property type="project" value="UniProtKB-UniRule"/>
</dbReference>
<sequence length="260" mass="29816">LLTNGCHVILVFDGQPLPAKKETNSSRREKRDFLKQRGDLLLSEGRASEAYDCFKRSASLTTEIIESAIQAFRHMNMVDIIVAPYESDAQLAFLAKAKMVQAVVTEDSDLIAFGCEKIIFKMDPTGSCVIFEKALLPKCLCRALAENFDFEKFRRICILAGCDYLQVLPRLPRYLNMNSLKITKQFISDFIRAENTFLYQVVFDPIERKQRPLHDYPLSQRSNENDSDFHSINSQESDCDFSYAGEIQSPELALRFFFTF</sequence>
<dbReference type="WBParaSite" id="GPUH_0001948301-mRNA-1">
    <property type="protein sequence ID" value="GPUH_0001948301-mRNA-1"/>
    <property type="gene ID" value="GPUH_0001948301"/>
</dbReference>
<organism evidence="9">
    <name type="scientific">Gongylonema pulchrum</name>
    <dbReference type="NCBI Taxonomy" id="637853"/>
    <lineage>
        <taxon>Eukaryota</taxon>
        <taxon>Metazoa</taxon>
        <taxon>Ecdysozoa</taxon>
        <taxon>Nematoda</taxon>
        <taxon>Chromadorea</taxon>
        <taxon>Rhabditida</taxon>
        <taxon>Spirurina</taxon>
        <taxon>Spiruromorpha</taxon>
        <taxon>Spiruroidea</taxon>
        <taxon>Gongylonematidae</taxon>
        <taxon>Gongylonema</taxon>
    </lineage>
</organism>
<dbReference type="GO" id="GO:0003677">
    <property type="term" value="F:DNA binding"/>
    <property type="evidence" value="ECO:0007669"/>
    <property type="project" value="UniProtKB-UniRule"/>
</dbReference>
<keyword evidence="7" id="KW-0479">Metal-binding</keyword>
<feature type="domain" description="XPG-I" evidence="8">
    <location>
        <begin position="74"/>
        <end position="146"/>
    </location>
</feature>
<evidence type="ECO:0000256" key="4">
    <source>
        <dbReference type="ARBA" id="ARBA00023125"/>
    </source>
</evidence>
<evidence type="ECO:0000256" key="3">
    <source>
        <dbReference type="ARBA" id="ARBA00022839"/>
    </source>
</evidence>
<evidence type="ECO:0000256" key="2">
    <source>
        <dbReference type="ARBA" id="ARBA00022763"/>
    </source>
</evidence>
<evidence type="ECO:0000256" key="6">
    <source>
        <dbReference type="ARBA" id="ARBA00023242"/>
    </source>
</evidence>
<keyword evidence="1" id="KW-0255">Endonuclease</keyword>
<dbReference type="Pfam" id="PF00867">
    <property type="entry name" value="XPG_I"/>
    <property type="match status" value="1"/>
</dbReference>
<evidence type="ECO:0000256" key="5">
    <source>
        <dbReference type="ARBA" id="ARBA00023204"/>
    </source>
</evidence>
<dbReference type="InterPro" id="IPR029060">
    <property type="entry name" value="PIN-like_dom_sf"/>
</dbReference>